<dbReference type="NCBIfam" id="TIGR01640">
    <property type="entry name" value="F_box_assoc_1"/>
    <property type="match status" value="1"/>
</dbReference>
<comment type="caution">
    <text evidence="2">The sequence shown here is derived from an EMBL/GenBank/DDBJ whole genome shotgun (WGS) entry which is preliminary data.</text>
</comment>
<reference evidence="2" key="1">
    <citation type="submission" date="2022-02" db="EMBL/GenBank/DDBJ databases">
        <authorList>
            <person name="Henning P.M."/>
            <person name="McCubbin A.G."/>
            <person name="Shore J.S."/>
        </authorList>
    </citation>
    <scope>NUCLEOTIDE SEQUENCE</scope>
    <source>
        <strain evidence="2">F60SS</strain>
        <tissue evidence="2">Leaves</tissue>
    </source>
</reference>
<evidence type="ECO:0000313" key="3">
    <source>
        <dbReference type="Proteomes" id="UP001141552"/>
    </source>
</evidence>
<feature type="domain" description="F-box associated beta-propeller type 3" evidence="1">
    <location>
        <begin position="41"/>
        <end position="251"/>
    </location>
</feature>
<organism evidence="2 3">
    <name type="scientific">Turnera subulata</name>
    <dbReference type="NCBI Taxonomy" id="218843"/>
    <lineage>
        <taxon>Eukaryota</taxon>
        <taxon>Viridiplantae</taxon>
        <taxon>Streptophyta</taxon>
        <taxon>Embryophyta</taxon>
        <taxon>Tracheophyta</taxon>
        <taxon>Spermatophyta</taxon>
        <taxon>Magnoliopsida</taxon>
        <taxon>eudicotyledons</taxon>
        <taxon>Gunneridae</taxon>
        <taxon>Pentapetalae</taxon>
        <taxon>rosids</taxon>
        <taxon>fabids</taxon>
        <taxon>Malpighiales</taxon>
        <taxon>Passifloraceae</taxon>
        <taxon>Turnera</taxon>
    </lineage>
</organism>
<dbReference type="PANTHER" id="PTHR35546:SF16">
    <property type="entry name" value="F-BOX ASSOCIATED UBIQUITINATION EFFECTOR FAMILY PROTEIN-RELATED"/>
    <property type="match status" value="1"/>
</dbReference>
<keyword evidence="3" id="KW-1185">Reference proteome</keyword>
<dbReference type="AlphaFoldDB" id="A0A9Q0GAU3"/>
<dbReference type="OrthoDB" id="1845982at2759"/>
<dbReference type="InterPro" id="IPR055290">
    <property type="entry name" value="At3g26010-like"/>
</dbReference>
<evidence type="ECO:0000313" key="2">
    <source>
        <dbReference type="EMBL" id="KAJ4845304.1"/>
    </source>
</evidence>
<sequence>MEKILTSAMAVGSQHENHIADWPALSTFAATFFSDEAAFMSRSIPKNQAQSLDFLFKHLKGMKAGDLATLSLFVKVVHSRIPRHYVCKPTTKEVVKIPNPKTKFMTYRTAMVVLQRKPLHYKIVRLSKPCNHHSKRHFLVLSEIFDSASGDWKRSNDIKLPMLDFLNDGLPILANGAIHWLTNSGMILAFDVRSEQWELIALPEVVGDRQDSCYKKLAKYEGRLAILNGSVDKVEIWVLENYVQNSWKLKEEVNSGSAIDLYASDVVLLLGQFSLTLYNFRHGSSTSVSINKHFFVHEVFPFHSDSEPAWL</sequence>
<evidence type="ECO:0000259" key="1">
    <source>
        <dbReference type="Pfam" id="PF08268"/>
    </source>
</evidence>
<protein>
    <recommendedName>
        <fullName evidence="1">F-box associated beta-propeller type 3 domain-containing protein</fullName>
    </recommendedName>
</protein>
<reference evidence="2" key="2">
    <citation type="journal article" date="2023" name="Plants (Basel)">
        <title>Annotation of the Turnera subulata (Passifloraceae) Draft Genome Reveals the S-Locus Evolved after the Divergence of Turneroideae from Passifloroideae in a Stepwise Manner.</title>
        <authorList>
            <person name="Henning P.M."/>
            <person name="Roalson E.H."/>
            <person name="Mir W."/>
            <person name="McCubbin A.G."/>
            <person name="Shore J.S."/>
        </authorList>
    </citation>
    <scope>NUCLEOTIDE SEQUENCE</scope>
    <source>
        <strain evidence="2">F60SS</strain>
    </source>
</reference>
<name>A0A9Q0GAU3_9ROSI</name>
<dbReference type="Proteomes" id="UP001141552">
    <property type="component" value="Unassembled WGS sequence"/>
</dbReference>
<dbReference type="EMBL" id="JAKUCV010001724">
    <property type="protein sequence ID" value="KAJ4845304.1"/>
    <property type="molecule type" value="Genomic_DNA"/>
</dbReference>
<gene>
    <name evidence="2" type="ORF">Tsubulata_037768</name>
</gene>
<dbReference type="InterPro" id="IPR013187">
    <property type="entry name" value="F-box-assoc_dom_typ3"/>
</dbReference>
<dbReference type="Pfam" id="PF08268">
    <property type="entry name" value="FBA_3"/>
    <property type="match status" value="1"/>
</dbReference>
<dbReference type="InterPro" id="IPR017451">
    <property type="entry name" value="F-box-assoc_interact_dom"/>
</dbReference>
<proteinExistence type="predicted"/>
<dbReference type="PANTHER" id="PTHR35546">
    <property type="entry name" value="F-BOX PROTEIN INTERACTION DOMAIN PROTEIN-RELATED"/>
    <property type="match status" value="1"/>
</dbReference>
<accession>A0A9Q0GAU3</accession>